<proteinExistence type="predicted"/>
<protein>
    <recommendedName>
        <fullName evidence="3">Hsp70 protein</fullName>
    </recommendedName>
</protein>
<comment type="caution">
    <text evidence="1">The sequence shown here is derived from an EMBL/GenBank/DDBJ whole genome shotgun (WGS) entry which is preliminary data.</text>
</comment>
<sequence>MLRLSMSAEEAKIALSEATSFMVELPYIEQGLSIATRREAYEAAIGWKLEIFSNLAREAVRLAGVQPTLVYVTGGTAKSPIIRKALLDILLALKDEDSWLSPSRFLLHCPLLLGITRRD</sequence>
<dbReference type="Gene3D" id="3.90.640.10">
    <property type="entry name" value="Actin, Chain A, domain 4"/>
    <property type="match status" value="1"/>
</dbReference>
<organism evidence="1 2">
    <name type="scientific">Modicisalibacter xianhensis</name>
    <dbReference type="NCBI Taxonomy" id="442341"/>
    <lineage>
        <taxon>Bacteria</taxon>
        <taxon>Pseudomonadati</taxon>
        <taxon>Pseudomonadota</taxon>
        <taxon>Gammaproteobacteria</taxon>
        <taxon>Oceanospirillales</taxon>
        <taxon>Halomonadaceae</taxon>
        <taxon>Modicisalibacter</taxon>
    </lineage>
</organism>
<dbReference type="OrthoDB" id="9807934at2"/>
<reference evidence="1 2" key="1">
    <citation type="submission" date="2019-03" db="EMBL/GenBank/DDBJ databases">
        <title>Freshwater and sediment microbial communities from various areas in North America, analyzing microbe dynamics in response to fracking.</title>
        <authorList>
            <person name="Lamendella R."/>
        </authorList>
    </citation>
    <scope>NUCLEOTIDE SEQUENCE [LARGE SCALE GENOMIC DNA]</scope>
    <source>
        <strain evidence="1 2">6_TX</strain>
    </source>
</reference>
<dbReference type="RefSeq" id="WP_134015609.1">
    <property type="nucleotide sequence ID" value="NZ_SOEC01000002.1"/>
</dbReference>
<dbReference type="EMBL" id="SOEC01000002">
    <property type="protein sequence ID" value="TDX32153.1"/>
    <property type="molecule type" value="Genomic_DNA"/>
</dbReference>
<dbReference type="Proteomes" id="UP000294489">
    <property type="component" value="Unassembled WGS sequence"/>
</dbReference>
<dbReference type="Gene3D" id="3.30.420.40">
    <property type="match status" value="1"/>
</dbReference>
<evidence type="ECO:0000313" key="1">
    <source>
        <dbReference type="EMBL" id="TDX32153.1"/>
    </source>
</evidence>
<gene>
    <name evidence="1" type="ORF">DFO67_102102</name>
</gene>
<evidence type="ECO:0008006" key="3">
    <source>
        <dbReference type="Google" id="ProtNLM"/>
    </source>
</evidence>
<dbReference type="InterPro" id="IPR043129">
    <property type="entry name" value="ATPase_NBD"/>
</dbReference>
<accession>A0A4R8G240</accession>
<evidence type="ECO:0000313" key="2">
    <source>
        <dbReference type="Proteomes" id="UP000294489"/>
    </source>
</evidence>
<dbReference type="SUPFAM" id="SSF53067">
    <property type="entry name" value="Actin-like ATPase domain"/>
    <property type="match status" value="1"/>
</dbReference>
<name>A0A4R8G240_9GAMM</name>
<dbReference type="AlphaFoldDB" id="A0A4R8G240"/>